<accession>A0A0E9U8L2</accession>
<organism evidence="1">
    <name type="scientific">Anguilla anguilla</name>
    <name type="common">European freshwater eel</name>
    <name type="synonym">Muraena anguilla</name>
    <dbReference type="NCBI Taxonomy" id="7936"/>
    <lineage>
        <taxon>Eukaryota</taxon>
        <taxon>Metazoa</taxon>
        <taxon>Chordata</taxon>
        <taxon>Craniata</taxon>
        <taxon>Vertebrata</taxon>
        <taxon>Euteleostomi</taxon>
        <taxon>Actinopterygii</taxon>
        <taxon>Neopterygii</taxon>
        <taxon>Teleostei</taxon>
        <taxon>Anguilliformes</taxon>
        <taxon>Anguillidae</taxon>
        <taxon>Anguilla</taxon>
    </lineage>
</organism>
<reference evidence="1" key="2">
    <citation type="journal article" date="2015" name="Fish Shellfish Immunol.">
        <title>Early steps in the European eel (Anguilla anguilla)-Vibrio vulnificus interaction in the gills: Role of the RtxA13 toxin.</title>
        <authorList>
            <person name="Callol A."/>
            <person name="Pajuelo D."/>
            <person name="Ebbesson L."/>
            <person name="Teles M."/>
            <person name="MacKenzie S."/>
            <person name="Amaro C."/>
        </authorList>
    </citation>
    <scope>NUCLEOTIDE SEQUENCE</scope>
</reference>
<dbReference type="AlphaFoldDB" id="A0A0E9U8L2"/>
<protein>
    <submittedName>
        <fullName evidence="1">Uncharacterized protein</fullName>
    </submittedName>
</protein>
<reference evidence="1" key="1">
    <citation type="submission" date="2014-11" db="EMBL/GenBank/DDBJ databases">
        <authorList>
            <person name="Amaro Gonzalez C."/>
        </authorList>
    </citation>
    <scope>NUCLEOTIDE SEQUENCE</scope>
</reference>
<dbReference type="EMBL" id="GBXM01046500">
    <property type="protein sequence ID" value="JAH62077.1"/>
    <property type="molecule type" value="Transcribed_RNA"/>
</dbReference>
<proteinExistence type="predicted"/>
<evidence type="ECO:0000313" key="1">
    <source>
        <dbReference type="EMBL" id="JAH62077.1"/>
    </source>
</evidence>
<sequence>MRPPLLPAACLGPTLPSGAVDHVQVPRPVNRGGQAGVQGCGQQCLSDQYGGGGSGGGLQL</sequence>
<name>A0A0E9U8L2_ANGAN</name>